<evidence type="ECO:0000256" key="13">
    <source>
        <dbReference type="SAM" id="MobiDB-lite"/>
    </source>
</evidence>
<dbReference type="Gene3D" id="2.60.470.10">
    <property type="entry name" value="Acid-sensing ion channels like domains"/>
    <property type="match status" value="1"/>
</dbReference>
<evidence type="ECO:0000259" key="15">
    <source>
        <dbReference type="SMART" id="SM00034"/>
    </source>
</evidence>
<dbReference type="InterPro" id="IPR001304">
    <property type="entry name" value="C-type_lectin-like"/>
</dbReference>
<dbReference type="CDD" id="cd00037">
    <property type="entry name" value="CLECT"/>
    <property type="match status" value="1"/>
</dbReference>
<evidence type="ECO:0000256" key="5">
    <source>
        <dbReference type="ARBA" id="ARBA00022989"/>
    </source>
</evidence>
<dbReference type="InterPro" id="IPR001873">
    <property type="entry name" value="ENaC"/>
</dbReference>
<keyword evidence="8 14" id="KW-0472">Membrane</keyword>
<gene>
    <name evidence="16" type="ORF">LSH36_1149g00020</name>
</gene>
<keyword evidence="7 12" id="KW-0406">Ion transport</keyword>
<dbReference type="EMBL" id="JAODUP010001149">
    <property type="protein sequence ID" value="KAK2141168.1"/>
    <property type="molecule type" value="Genomic_DNA"/>
</dbReference>
<proteinExistence type="inferred from homology"/>
<protein>
    <recommendedName>
        <fullName evidence="15">C-type lectin domain-containing protein</fullName>
    </recommendedName>
</protein>
<evidence type="ECO:0000256" key="9">
    <source>
        <dbReference type="ARBA" id="ARBA00023157"/>
    </source>
</evidence>
<dbReference type="AlphaFoldDB" id="A0AAD9IV69"/>
<evidence type="ECO:0000256" key="2">
    <source>
        <dbReference type="ARBA" id="ARBA00022448"/>
    </source>
</evidence>
<comment type="similarity">
    <text evidence="12">Belongs to the amiloride-sensitive sodium channel (TC 1.A.6) family.</text>
</comment>
<feature type="region of interest" description="Disordered" evidence="13">
    <location>
        <begin position="261"/>
        <end position="298"/>
    </location>
</feature>
<dbReference type="GO" id="GO:0015280">
    <property type="term" value="F:ligand-gated sodium channel activity"/>
    <property type="evidence" value="ECO:0007669"/>
    <property type="project" value="TreeGrafter"/>
</dbReference>
<evidence type="ECO:0000313" key="16">
    <source>
        <dbReference type="EMBL" id="KAK2141168.1"/>
    </source>
</evidence>
<dbReference type="Pfam" id="PF00858">
    <property type="entry name" value="ASC"/>
    <property type="match status" value="2"/>
</dbReference>
<dbReference type="Proteomes" id="UP001208570">
    <property type="component" value="Unassembled WGS sequence"/>
</dbReference>
<feature type="region of interest" description="Disordered" evidence="13">
    <location>
        <begin position="1"/>
        <end position="20"/>
    </location>
</feature>
<feature type="transmembrane region" description="Helical" evidence="14">
    <location>
        <begin position="54"/>
        <end position="79"/>
    </location>
</feature>
<dbReference type="PANTHER" id="PTHR11690">
    <property type="entry name" value="AMILORIDE-SENSITIVE SODIUM CHANNEL-RELATED"/>
    <property type="match status" value="1"/>
</dbReference>
<reference evidence="16" key="1">
    <citation type="journal article" date="2023" name="Mol. Biol. Evol.">
        <title>Third-Generation Sequencing Reveals the Adaptive Role of the Epigenome in Three Deep-Sea Polychaetes.</title>
        <authorList>
            <person name="Perez M."/>
            <person name="Aroh O."/>
            <person name="Sun Y."/>
            <person name="Lan Y."/>
            <person name="Juniper S.K."/>
            <person name="Young C.R."/>
            <person name="Angers B."/>
            <person name="Qian P.Y."/>
        </authorList>
    </citation>
    <scope>NUCLEOTIDE SEQUENCE</scope>
    <source>
        <strain evidence="16">P08H-3</strain>
    </source>
</reference>
<keyword evidence="5 14" id="KW-1133">Transmembrane helix</keyword>
<dbReference type="PANTHER" id="PTHR11690:SF248">
    <property type="entry name" value="PICKPOCKET 17, ISOFORM A"/>
    <property type="match status" value="1"/>
</dbReference>
<keyword evidence="10 12" id="KW-0739">Sodium transport</keyword>
<dbReference type="Gene3D" id="3.10.100.10">
    <property type="entry name" value="Mannose-Binding Protein A, subunit A"/>
    <property type="match status" value="1"/>
</dbReference>
<organism evidence="16 17">
    <name type="scientific">Paralvinella palmiformis</name>
    <dbReference type="NCBI Taxonomy" id="53620"/>
    <lineage>
        <taxon>Eukaryota</taxon>
        <taxon>Metazoa</taxon>
        <taxon>Spiralia</taxon>
        <taxon>Lophotrochozoa</taxon>
        <taxon>Annelida</taxon>
        <taxon>Polychaeta</taxon>
        <taxon>Sedentaria</taxon>
        <taxon>Canalipalpata</taxon>
        <taxon>Terebellida</taxon>
        <taxon>Terebelliformia</taxon>
        <taxon>Alvinellidae</taxon>
        <taxon>Paralvinella</taxon>
    </lineage>
</organism>
<dbReference type="InterPro" id="IPR018378">
    <property type="entry name" value="C-type_lectin_CS"/>
</dbReference>
<evidence type="ECO:0000256" key="14">
    <source>
        <dbReference type="SAM" id="Phobius"/>
    </source>
</evidence>
<keyword evidence="9" id="KW-1015">Disulfide bond</keyword>
<feature type="domain" description="C-type lectin" evidence="15">
    <location>
        <begin position="161"/>
        <end position="251"/>
    </location>
</feature>
<keyword evidence="4 12" id="KW-0812">Transmembrane</keyword>
<evidence type="ECO:0000256" key="11">
    <source>
        <dbReference type="ARBA" id="ARBA00023303"/>
    </source>
</evidence>
<evidence type="ECO:0000256" key="10">
    <source>
        <dbReference type="ARBA" id="ARBA00023201"/>
    </source>
</evidence>
<evidence type="ECO:0000313" key="17">
    <source>
        <dbReference type="Proteomes" id="UP001208570"/>
    </source>
</evidence>
<keyword evidence="6" id="KW-0915">Sodium</keyword>
<comment type="caution">
    <text evidence="16">The sequence shown here is derived from an EMBL/GenBank/DDBJ whole genome shotgun (WGS) entry which is preliminary data.</text>
</comment>
<evidence type="ECO:0000256" key="12">
    <source>
        <dbReference type="RuleBase" id="RU000679"/>
    </source>
</evidence>
<name>A0AAD9IV69_9ANNE</name>
<dbReference type="PROSITE" id="PS00615">
    <property type="entry name" value="C_TYPE_LECTIN_1"/>
    <property type="match status" value="1"/>
</dbReference>
<evidence type="ECO:0000256" key="6">
    <source>
        <dbReference type="ARBA" id="ARBA00023053"/>
    </source>
</evidence>
<sequence length="647" mass="71240">MDHLSGNKPNGDVSGSSESHLTGQITNNNGYYFKENIICPLSVMCILLGRGKQIFWIVVMFTTYTVLVSHLTLLTMSYLSRPVTISVVMKQSQQLDFPAVALCNVNPVRRDAWTEIKTEKENREMMVATPKTDAGNGGTKKVTTSIDYGVERVRRKRDIVCRPGWDLAGANGTCYKVINDAATLEEARDICGGADALVATPRDQEEQDFLHTVANLANMESESDGDCFYLKAPNYIWDDGDCFERKYWICERPGTNEIFTAPTSSITTKPAPTEETTSVEQYPESTTRTTTAPSSQGIPTIIDSHITTHSNLPTYYPETIYHTASSEASSVASTDAKRTTITTTYAFTSHEMTMTSISTTESEIPTQTKLPIVSTDVKLETETSQVTLIATETNNLLTTRERMEVQTSEHVYASLDEKTTTMTTETGGPQSSEASTTLESIATPNDTLFVGTTLTRELSTALDANTSIAIDLSQPVTDTHSKAVSFDPTTFVTTFESQLPQSEQHQFSCPEINEEKTCYIHRDSILTSGETVTDPSTLVNSDGTGSTATVTSAGVVTPPMSEESLQREDYMQTEDVIDVLATLSQDRRAEAGHQKETFIVDCQFAGVDCDWSEFQFFHNPVYGNCFIFNSGWNSSVKKSYKTGVRHG</sequence>
<dbReference type="GO" id="GO:0005886">
    <property type="term" value="C:plasma membrane"/>
    <property type="evidence" value="ECO:0007669"/>
    <property type="project" value="TreeGrafter"/>
</dbReference>
<keyword evidence="11 12" id="KW-0407">Ion channel</keyword>
<keyword evidence="17" id="KW-1185">Reference proteome</keyword>
<evidence type="ECO:0000256" key="1">
    <source>
        <dbReference type="ARBA" id="ARBA00004141"/>
    </source>
</evidence>
<accession>A0AAD9IV69</accession>
<dbReference type="InterPro" id="IPR016186">
    <property type="entry name" value="C-type_lectin-like/link_sf"/>
</dbReference>
<evidence type="ECO:0000256" key="7">
    <source>
        <dbReference type="ARBA" id="ARBA00023065"/>
    </source>
</evidence>
<dbReference type="SUPFAM" id="SSF56436">
    <property type="entry name" value="C-type lectin-like"/>
    <property type="match status" value="1"/>
</dbReference>
<dbReference type="SMART" id="SM00034">
    <property type="entry name" value="CLECT"/>
    <property type="match status" value="1"/>
</dbReference>
<dbReference type="InterPro" id="IPR016187">
    <property type="entry name" value="CTDL_fold"/>
</dbReference>
<keyword evidence="2 12" id="KW-0813">Transport</keyword>
<comment type="subcellular location">
    <subcellularLocation>
        <location evidence="1">Membrane</location>
        <topology evidence="1">Multi-pass membrane protein</topology>
    </subcellularLocation>
</comment>
<keyword evidence="3 12" id="KW-0894">Sodium channel</keyword>
<evidence type="ECO:0000256" key="3">
    <source>
        <dbReference type="ARBA" id="ARBA00022461"/>
    </source>
</evidence>
<evidence type="ECO:0000256" key="8">
    <source>
        <dbReference type="ARBA" id="ARBA00023136"/>
    </source>
</evidence>
<evidence type="ECO:0000256" key="4">
    <source>
        <dbReference type="ARBA" id="ARBA00022692"/>
    </source>
</evidence>